<protein>
    <recommendedName>
        <fullName evidence="9 10">UDP-N-acetylmuramoylalanine--D-glutamate ligase</fullName>
        <ecNumber evidence="9 10">6.3.2.9</ecNumber>
    </recommendedName>
    <alternativeName>
        <fullName evidence="9">D-glutamic acid-adding enzyme</fullName>
    </alternativeName>
    <alternativeName>
        <fullName evidence="9">UDP-N-acetylmuramoyl-L-alanyl-D-glutamate synthetase</fullName>
    </alternativeName>
</protein>
<evidence type="ECO:0000256" key="5">
    <source>
        <dbReference type="ARBA" id="ARBA00022618"/>
    </source>
</evidence>
<dbReference type="EC" id="6.3.2.9" evidence="9 10"/>
<evidence type="ECO:0000256" key="4">
    <source>
        <dbReference type="ARBA" id="ARBA00022598"/>
    </source>
</evidence>
<evidence type="ECO:0000256" key="6">
    <source>
        <dbReference type="ARBA" id="ARBA00022741"/>
    </source>
</evidence>
<evidence type="ECO:0000256" key="3">
    <source>
        <dbReference type="ARBA" id="ARBA00022490"/>
    </source>
</evidence>
<dbReference type="STRING" id="1305737.GCA_000526355_02350"/>
<evidence type="ECO:0000259" key="12">
    <source>
        <dbReference type="Pfam" id="PF08245"/>
    </source>
</evidence>
<keyword evidence="7 9" id="KW-0067">ATP-binding</keyword>
<dbReference type="Pfam" id="PF08245">
    <property type="entry name" value="Mur_ligase_M"/>
    <property type="match status" value="1"/>
</dbReference>
<reference evidence="13 14" key="1">
    <citation type="submission" date="2015-09" db="EMBL/GenBank/DDBJ databases">
        <title>Identification and resolution of microdiversity through metagenomic sequencing of parallel consortia.</title>
        <authorList>
            <person name="Nelson W.C."/>
            <person name="Romine M.F."/>
            <person name="Lindemann S.R."/>
        </authorList>
    </citation>
    <scope>NUCLEOTIDE SEQUENCE [LARGE SCALE GENOMIC DNA]</scope>
    <source>
        <strain evidence="13">HL-49</strain>
    </source>
</reference>
<dbReference type="HAMAP" id="MF_00639">
    <property type="entry name" value="MurD"/>
    <property type="match status" value="1"/>
</dbReference>
<dbReference type="InterPro" id="IPR018109">
    <property type="entry name" value="Folylpolyglutamate_synth_CS"/>
</dbReference>
<keyword evidence="9 10" id="KW-0961">Cell wall biogenesis/degradation</keyword>
<dbReference type="GO" id="GO:0071555">
    <property type="term" value="P:cell wall organization"/>
    <property type="evidence" value="ECO:0007669"/>
    <property type="project" value="UniProtKB-KW"/>
</dbReference>
<keyword evidence="4 9" id="KW-0436">Ligase</keyword>
<dbReference type="InterPro" id="IPR036615">
    <property type="entry name" value="Mur_ligase_C_dom_sf"/>
</dbReference>
<dbReference type="InterPro" id="IPR005762">
    <property type="entry name" value="MurD"/>
</dbReference>
<keyword evidence="9 10" id="KW-0133">Cell shape</keyword>
<dbReference type="OrthoDB" id="9809796at2"/>
<dbReference type="eggNOG" id="COG0771">
    <property type="taxonomic scope" value="Bacteria"/>
</dbReference>
<dbReference type="GO" id="GO:0051301">
    <property type="term" value="P:cell division"/>
    <property type="evidence" value="ECO:0007669"/>
    <property type="project" value="UniProtKB-KW"/>
</dbReference>
<dbReference type="SUPFAM" id="SSF51984">
    <property type="entry name" value="MurCD N-terminal domain"/>
    <property type="match status" value="1"/>
</dbReference>
<evidence type="ECO:0000256" key="8">
    <source>
        <dbReference type="ARBA" id="ARBA00023306"/>
    </source>
</evidence>
<comment type="function">
    <text evidence="9 10">Cell wall formation. Catalyzes the addition of glutamate to the nucleotide precursor UDP-N-acetylmuramoyl-L-alanine (UMA).</text>
</comment>
<comment type="similarity">
    <text evidence="9">Belongs to the MurCDEF family.</text>
</comment>
<feature type="binding site" evidence="9">
    <location>
        <begin position="109"/>
        <end position="115"/>
    </location>
    <ligand>
        <name>ATP</name>
        <dbReference type="ChEBI" id="CHEBI:30616"/>
    </ligand>
</feature>
<sequence>MKNVAIIGAGESGLGAALLAKQMGYGVFVSDLGQIKEERKARLVESGVEFEEGKHSEERILDSDLIVKSPGIPFTTPLMKKAVDKGLAVIDELELAHHVSNGKIIAITGTNGKTTTTLLIYHLLKSAGLNVGLAGNVGHSWSGQLLQGDKDWWVIETSSFQIDGMQTFHPHIAILTNVTPDHLDRYEGQVEKYMKSKFRLFINQKANDFALFYKEDMISKSGIKEAKIRAKKHFISLNAENNPSAFLQGDELVAKVNQEEIRIPTKALPIAGKHNVINALFAITAAKTAGLSQAQIEAGLQSFENAPHRLEKVAEIEGVSYINDSKGTNVEATAYALESYNQGVIWIAGGVDKGNDYTPLVPLVSARVKALICLGKDNVKLQKAFAGIIDEIRETQNIKEAITWSRQMAQKGDVVLLSPACASFDLFKNYEDRGDQFRAGVLDLKMKISA</sequence>
<proteinExistence type="inferred from homology"/>
<feature type="domain" description="Mur ligase C-terminal" evidence="11">
    <location>
        <begin position="308"/>
        <end position="421"/>
    </location>
</feature>
<name>A0A0P7YE88_9BACT</name>
<dbReference type="GO" id="GO:0005737">
    <property type="term" value="C:cytoplasm"/>
    <property type="evidence" value="ECO:0007669"/>
    <property type="project" value="UniProtKB-SubCell"/>
</dbReference>
<evidence type="ECO:0000256" key="9">
    <source>
        <dbReference type="HAMAP-Rule" id="MF_00639"/>
    </source>
</evidence>
<dbReference type="GO" id="GO:0009252">
    <property type="term" value="P:peptidoglycan biosynthetic process"/>
    <property type="evidence" value="ECO:0007669"/>
    <property type="project" value="UniProtKB-UniRule"/>
</dbReference>
<dbReference type="NCBIfam" id="TIGR01087">
    <property type="entry name" value="murD"/>
    <property type="match status" value="1"/>
</dbReference>
<dbReference type="GO" id="GO:0008764">
    <property type="term" value="F:UDP-N-acetylmuramoylalanine-D-glutamate ligase activity"/>
    <property type="evidence" value="ECO:0007669"/>
    <property type="project" value="UniProtKB-UniRule"/>
</dbReference>
<keyword evidence="6 9" id="KW-0547">Nucleotide-binding</keyword>
<keyword evidence="3 9" id="KW-0963">Cytoplasm</keyword>
<comment type="subcellular location">
    <subcellularLocation>
        <location evidence="1 9 10">Cytoplasm</location>
    </subcellularLocation>
</comment>
<keyword evidence="5 9" id="KW-0132">Cell division</keyword>
<dbReference type="InterPro" id="IPR036565">
    <property type="entry name" value="Mur-like_cat_sf"/>
</dbReference>
<dbReference type="Gene3D" id="3.40.1190.10">
    <property type="entry name" value="Mur-like, catalytic domain"/>
    <property type="match status" value="1"/>
</dbReference>
<comment type="pathway">
    <text evidence="2 9 10">Cell wall biogenesis; peptidoglycan biosynthesis.</text>
</comment>
<dbReference type="UniPathway" id="UPA00219"/>
<dbReference type="GO" id="GO:0008360">
    <property type="term" value="P:regulation of cell shape"/>
    <property type="evidence" value="ECO:0007669"/>
    <property type="project" value="UniProtKB-KW"/>
</dbReference>
<dbReference type="InterPro" id="IPR013221">
    <property type="entry name" value="Mur_ligase_cen"/>
</dbReference>
<dbReference type="SUPFAM" id="SSF53244">
    <property type="entry name" value="MurD-like peptide ligases, peptide-binding domain"/>
    <property type="match status" value="1"/>
</dbReference>
<comment type="catalytic activity">
    <reaction evidence="9 10">
        <text>UDP-N-acetyl-alpha-D-muramoyl-L-alanine + D-glutamate + ATP = UDP-N-acetyl-alpha-D-muramoyl-L-alanyl-D-glutamate + ADP + phosphate + H(+)</text>
        <dbReference type="Rhea" id="RHEA:16429"/>
        <dbReference type="ChEBI" id="CHEBI:15378"/>
        <dbReference type="ChEBI" id="CHEBI:29986"/>
        <dbReference type="ChEBI" id="CHEBI:30616"/>
        <dbReference type="ChEBI" id="CHEBI:43474"/>
        <dbReference type="ChEBI" id="CHEBI:83898"/>
        <dbReference type="ChEBI" id="CHEBI:83900"/>
        <dbReference type="ChEBI" id="CHEBI:456216"/>
        <dbReference type="EC" id="6.3.2.9"/>
    </reaction>
</comment>
<comment type="caution">
    <text evidence="13">The sequence shown here is derived from an EMBL/GenBank/DDBJ whole genome shotgun (WGS) entry which is preliminary data.</text>
</comment>
<dbReference type="Gene3D" id="3.40.50.720">
    <property type="entry name" value="NAD(P)-binding Rossmann-like Domain"/>
    <property type="match status" value="1"/>
</dbReference>
<gene>
    <name evidence="9 13" type="primary">murD</name>
    <name evidence="13" type="ORF">HLUCCX10_07645</name>
</gene>
<dbReference type="GO" id="GO:0004326">
    <property type="term" value="F:tetrahydrofolylpolyglutamate synthase activity"/>
    <property type="evidence" value="ECO:0007669"/>
    <property type="project" value="InterPro"/>
</dbReference>
<dbReference type="GO" id="GO:0005524">
    <property type="term" value="F:ATP binding"/>
    <property type="evidence" value="ECO:0007669"/>
    <property type="project" value="UniProtKB-UniRule"/>
</dbReference>
<evidence type="ECO:0000259" key="11">
    <source>
        <dbReference type="Pfam" id="PF02875"/>
    </source>
</evidence>
<dbReference type="InterPro" id="IPR004101">
    <property type="entry name" value="Mur_ligase_C"/>
</dbReference>
<evidence type="ECO:0000313" key="14">
    <source>
        <dbReference type="Proteomes" id="UP000050421"/>
    </source>
</evidence>
<dbReference type="PATRIC" id="fig|1305737.6.peg.2177"/>
<evidence type="ECO:0000256" key="10">
    <source>
        <dbReference type="RuleBase" id="RU003664"/>
    </source>
</evidence>
<dbReference type="SUPFAM" id="SSF53623">
    <property type="entry name" value="MurD-like peptide ligases, catalytic domain"/>
    <property type="match status" value="1"/>
</dbReference>
<dbReference type="PANTHER" id="PTHR43692">
    <property type="entry name" value="UDP-N-ACETYLMURAMOYLALANINE--D-GLUTAMATE LIGASE"/>
    <property type="match status" value="1"/>
</dbReference>
<dbReference type="EMBL" id="LJXT01000037">
    <property type="protein sequence ID" value="KPQ16742.1"/>
    <property type="molecule type" value="Genomic_DNA"/>
</dbReference>
<dbReference type="Proteomes" id="UP000050421">
    <property type="component" value="Unassembled WGS sequence"/>
</dbReference>
<keyword evidence="8 9" id="KW-0131">Cell cycle</keyword>
<evidence type="ECO:0000256" key="2">
    <source>
        <dbReference type="ARBA" id="ARBA00004752"/>
    </source>
</evidence>
<keyword evidence="9 10" id="KW-0573">Peptidoglycan synthesis</keyword>
<feature type="domain" description="Mur ligase central" evidence="12">
    <location>
        <begin position="107"/>
        <end position="286"/>
    </location>
</feature>
<dbReference type="PROSITE" id="PS01011">
    <property type="entry name" value="FOLYLPOLYGLU_SYNT_1"/>
    <property type="match status" value="1"/>
</dbReference>
<evidence type="ECO:0000256" key="7">
    <source>
        <dbReference type="ARBA" id="ARBA00022840"/>
    </source>
</evidence>
<dbReference type="Gene3D" id="3.90.190.20">
    <property type="entry name" value="Mur ligase, C-terminal domain"/>
    <property type="match status" value="1"/>
</dbReference>
<dbReference type="AlphaFoldDB" id="A0A0P7YE88"/>
<accession>A0A0P7YE88</accession>
<evidence type="ECO:0000313" key="13">
    <source>
        <dbReference type="EMBL" id="KPQ16742.1"/>
    </source>
</evidence>
<dbReference type="PANTHER" id="PTHR43692:SF1">
    <property type="entry name" value="UDP-N-ACETYLMURAMOYLALANINE--D-GLUTAMATE LIGASE"/>
    <property type="match status" value="1"/>
</dbReference>
<organism evidence="13 14">
    <name type="scientific">Algoriphagus marincola HL-49</name>
    <dbReference type="NCBI Taxonomy" id="1305737"/>
    <lineage>
        <taxon>Bacteria</taxon>
        <taxon>Pseudomonadati</taxon>
        <taxon>Bacteroidota</taxon>
        <taxon>Cytophagia</taxon>
        <taxon>Cytophagales</taxon>
        <taxon>Cyclobacteriaceae</taxon>
        <taxon>Algoriphagus</taxon>
    </lineage>
</organism>
<dbReference type="Pfam" id="PF02875">
    <property type="entry name" value="Mur_ligase_C"/>
    <property type="match status" value="1"/>
</dbReference>
<evidence type="ECO:0000256" key="1">
    <source>
        <dbReference type="ARBA" id="ARBA00004496"/>
    </source>
</evidence>
<dbReference type="Pfam" id="PF21377">
    <property type="entry name" value="MurD_N"/>
    <property type="match status" value="1"/>
</dbReference>